<proteinExistence type="predicted"/>
<evidence type="ECO:0000313" key="3">
    <source>
        <dbReference type="Proteomes" id="UP001642260"/>
    </source>
</evidence>
<comment type="caution">
    <text evidence="2">The sequence shown here is derived from an EMBL/GenBank/DDBJ whole genome shotgun (WGS) entry which is preliminary data.</text>
</comment>
<protein>
    <submittedName>
        <fullName evidence="2">Uncharacterized protein</fullName>
    </submittedName>
</protein>
<accession>A0ABC8JUJ9</accession>
<feature type="region of interest" description="Disordered" evidence="1">
    <location>
        <begin position="39"/>
        <end position="87"/>
    </location>
</feature>
<name>A0ABC8JUJ9_ERUVS</name>
<keyword evidence="3" id="KW-1185">Reference proteome</keyword>
<reference evidence="2 3" key="1">
    <citation type="submission" date="2022-03" db="EMBL/GenBank/DDBJ databases">
        <authorList>
            <person name="Macdonald S."/>
            <person name="Ahmed S."/>
            <person name="Newling K."/>
        </authorList>
    </citation>
    <scope>NUCLEOTIDE SEQUENCE [LARGE SCALE GENOMIC DNA]</scope>
</reference>
<evidence type="ECO:0000313" key="2">
    <source>
        <dbReference type="EMBL" id="CAH8339192.1"/>
    </source>
</evidence>
<dbReference type="AlphaFoldDB" id="A0ABC8JUJ9"/>
<feature type="compositionally biased region" description="Basic and acidic residues" evidence="1">
    <location>
        <begin position="43"/>
        <end position="54"/>
    </location>
</feature>
<feature type="compositionally biased region" description="Acidic residues" evidence="1">
    <location>
        <begin position="55"/>
        <end position="67"/>
    </location>
</feature>
<gene>
    <name evidence="2" type="ORF">ERUC_LOCUS15054</name>
</gene>
<organism evidence="2 3">
    <name type="scientific">Eruca vesicaria subsp. sativa</name>
    <name type="common">Garden rocket</name>
    <name type="synonym">Eruca sativa</name>
    <dbReference type="NCBI Taxonomy" id="29727"/>
    <lineage>
        <taxon>Eukaryota</taxon>
        <taxon>Viridiplantae</taxon>
        <taxon>Streptophyta</taxon>
        <taxon>Embryophyta</taxon>
        <taxon>Tracheophyta</taxon>
        <taxon>Spermatophyta</taxon>
        <taxon>Magnoliopsida</taxon>
        <taxon>eudicotyledons</taxon>
        <taxon>Gunneridae</taxon>
        <taxon>Pentapetalae</taxon>
        <taxon>rosids</taxon>
        <taxon>malvids</taxon>
        <taxon>Brassicales</taxon>
        <taxon>Brassicaceae</taxon>
        <taxon>Brassiceae</taxon>
        <taxon>Eruca</taxon>
    </lineage>
</organism>
<dbReference type="EMBL" id="CAKOAT010141820">
    <property type="protein sequence ID" value="CAH8339192.1"/>
    <property type="molecule type" value="Genomic_DNA"/>
</dbReference>
<evidence type="ECO:0000256" key="1">
    <source>
        <dbReference type="SAM" id="MobiDB-lite"/>
    </source>
</evidence>
<feature type="compositionally biased region" description="Polar residues" evidence="1">
    <location>
        <begin position="71"/>
        <end position="87"/>
    </location>
</feature>
<sequence>MDAPVKIGNGRQFHIFLGLCKVDNLRLCVEFKANKLAAEGAGEDQKQPIQKDDSLGEEEEDMDEEGPDTYCESTKGSSNRHAPVTSY</sequence>
<dbReference type="Proteomes" id="UP001642260">
    <property type="component" value="Unassembled WGS sequence"/>
</dbReference>